<organism evidence="3 4">
    <name type="scientific">Mycena metata</name>
    <dbReference type="NCBI Taxonomy" id="1033252"/>
    <lineage>
        <taxon>Eukaryota</taxon>
        <taxon>Fungi</taxon>
        <taxon>Dikarya</taxon>
        <taxon>Basidiomycota</taxon>
        <taxon>Agaricomycotina</taxon>
        <taxon>Agaricomycetes</taxon>
        <taxon>Agaricomycetidae</taxon>
        <taxon>Agaricales</taxon>
        <taxon>Marasmiineae</taxon>
        <taxon>Mycenaceae</taxon>
        <taxon>Mycena</taxon>
    </lineage>
</organism>
<proteinExistence type="predicted"/>
<dbReference type="Gene3D" id="3.30.710.10">
    <property type="entry name" value="Potassium Channel Kv1.1, Chain A"/>
    <property type="match status" value="1"/>
</dbReference>
<dbReference type="Proteomes" id="UP001215598">
    <property type="component" value="Unassembled WGS sequence"/>
</dbReference>
<dbReference type="CDD" id="cd18186">
    <property type="entry name" value="BTB_POZ_ZBTB_KLHL-like"/>
    <property type="match status" value="1"/>
</dbReference>
<feature type="region of interest" description="Disordered" evidence="1">
    <location>
        <begin position="1"/>
        <end position="28"/>
    </location>
</feature>
<accession>A0AAD7HJS0</accession>
<dbReference type="EMBL" id="JARKIB010000221">
    <property type="protein sequence ID" value="KAJ7722310.1"/>
    <property type="molecule type" value="Genomic_DNA"/>
</dbReference>
<dbReference type="AlphaFoldDB" id="A0AAD7HJS0"/>
<reference evidence="3" key="1">
    <citation type="submission" date="2023-03" db="EMBL/GenBank/DDBJ databases">
        <title>Massive genome expansion in bonnet fungi (Mycena s.s.) driven by repeated elements and novel gene families across ecological guilds.</title>
        <authorList>
            <consortium name="Lawrence Berkeley National Laboratory"/>
            <person name="Harder C.B."/>
            <person name="Miyauchi S."/>
            <person name="Viragh M."/>
            <person name="Kuo A."/>
            <person name="Thoen E."/>
            <person name="Andreopoulos B."/>
            <person name="Lu D."/>
            <person name="Skrede I."/>
            <person name="Drula E."/>
            <person name="Henrissat B."/>
            <person name="Morin E."/>
            <person name="Kohler A."/>
            <person name="Barry K."/>
            <person name="LaButti K."/>
            <person name="Morin E."/>
            <person name="Salamov A."/>
            <person name="Lipzen A."/>
            <person name="Mereny Z."/>
            <person name="Hegedus B."/>
            <person name="Baldrian P."/>
            <person name="Stursova M."/>
            <person name="Weitz H."/>
            <person name="Taylor A."/>
            <person name="Grigoriev I.V."/>
            <person name="Nagy L.G."/>
            <person name="Martin F."/>
            <person name="Kauserud H."/>
        </authorList>
    </citation>
    <scope>NUCLEOTIDE SEQUENCE</scope>
    <source>
        <strain evidence="3">CBHHK182m</strain>
    </source>
</reference>
<dbReference type="PROSITE" id="PS50097">
    <property type="entry name" value="BTB"/>
    <property type="match status" value="1"/>
</dbReference>
<evidence type="ECO:0000259" key="2">
    <source>
        <dbReference type="PROSITE" id="PS50097"/>
    </source>
</evidence>
<sequence length="169" mass="19038">MSESTQNCPPGTNSRVENSDSARPKQHHPEFYMQDGSVILELSVQPGILYRLHASILAKCSAAFEGMFLLPQGDTSPERTEGKTDSHPINLPLPLNTTALDFDHLLDYIYNGATEHPQTDEFRVSVLQLSTFFELDDGIKYAIKEFEGMGKKFDPALQFQLARMFRVDK</sequence>
<name>A0AAD7HJS0_9AGAR</name>
<feature type="compositionally biased region" description="Polar residues" evidence="1">
    <location>
        <begin position="1"/>
        <end position="16"/>
    </location>
</feature>
<keyword evidence="4" id="KW-1185">Reference proteome</keyword>
<dbReference type="InterPro" id="IPR011333">
    <property type="entry name" value="SKP1/BTB/POZ_sf"/>
</dbReference>
<evidence type="ECO:0000313" key="3">
    <source>
        <dbReference type="EMBL" id="KAJ7722310.1"/>
    </source>
</evidence>
<feature type="domain" description="BTB" evidence="2">
    <location>
        <begin position="36"/>
        <end position="118"/>
    </location>
</feature>
<gene>
    <name evidence="3" type="ORF">B0H16DRAFT_1431434</name>
</gene>
<dbReference type="SUPFAM" id="SSF54695">
    <property type="entry name" value="POZ domain"/>
    <property type="match status" value="1"/>
</dbReference>
<comment type="caution">
    <text evidence="3">The sequence shown here is derived from an EMBL/GenBank/DDBJ whole genome shotgun (WGS) entry which is preliminary data.</text>
</comment>
<dbReference type="InterPro" id="IPR000210">
    <property type="entry name" value="BTB/POZ_dom"/>
</dbReference>
<feature type="compositionally biased region" description="Basic and acidic residues" evidence="1">
    <location>
        <begin position="17"/>
        <end position="28"/>
    </location>
</feature>
<evidence type="ECO:0000256" key="1">
    <source>
        <dbReference type="SAM" id="MobiDB-lite"/>
    </source>
</evidence>
<evidence type="ECO:0000313" key="4">
    <source>
        <dbReference type="Proteomes" id="UP001215598"/>
    </source>
</evidence>
<dbReference type="Pfam" id="PF00651">
    <property type="entry name" value="BTB"/>
    <property type="match status" value="1"/>
</dbReference>
<protein>
    <recommendedName>
        <fullName evidence="2">BTB domain-containing protein</fullName>
    </recommendedName>
</protein>